<feature type="transmembrane region" description="Helical" evidence="1">
    <location>
        <begin position="39"/>
        <end position="63"/>
    </location>
</feature>
<gene>
    <name evidence="2" type="ordered locus">Rcas_2517</name>
</gene>
<name>A7NM42_ROSCS</name>
<protein>
    <submittedName>
        <fullName evidence="2">Uncharacterized protein</fullName>
    </submittedName>
</protein>
<accession>A7NM42</accession>
<feature type="transmembrane region" description="Helical" evidence="1">
    <location>
        <begin position="75"/>
        <end position="92"/>
    </location>
</feature>
<dbReference type="HOGENOM" id="CLU_159818_0_0_0"/>
<dbReference type="EMBL" id="CP000804">
    <property type="protein sequence ID" value="ABU58597.1"/>
    <property type="molecule type" value="Genomic_DNA"/>
</dbReference>
<dbReference type="AlphaFoldDB" id="A7NM42"/>
<dbReference type="RefSeq" id="WP_012121021.1">
    <property type="nucleotide sequence ID" value="NC_009767.1"/>
</dbReference>
<proteinExistence type="predicted"/>
<dbReference type="Proteomes" id="UP000000263">
    <property type="component" value="Chromosome"/>
</dbReference>
<organism evidence="2 3">
    <name type="scientific">Roseiflexus castenholzii (strain DSM 13941 / HLO8)</name>
    <dbReference type="NCBI Taxonomy" id="383372"/>
    <lineage>
        <taxon>Bacteria</taxon>
        <taxon>Bacillati</taxon>
        <taxon>Chloroflexota</taxon>
        <taxon>Chloroflexia</taxon>
        <taxon>Chloroflexales</taxon>
        <taxon>Roseiflexineae</taxon>
        <taxon>Roseiflexaceae</taxon>
        <taxon>Roseiflexus</taxon>
    </lineage>
</organism>
<evidence type="ECO:0000313" key="2">
    <source>
        <dbReference type="EMBL" id="ABU58597.1"/>
    </source>
</evidence>
<reference evidence="2 3" key="1">
    <citation type="submission" date="2007-08" db="EMBL/GenBank/DDBJ databases">
        <title>Complete sequence of Roseiflexus castenholzii DSM 13941.</title>
        <authorList>
            <consortium name="US DOE Joint Genome Institute"/>
            <person name="Copeland A."/>
            <person name="Lucas S."/>
            <person name="Lapidus A."/>
            <person name="Barry K."/>
            <person name="Glavina del Rio T."/>
            <person name="Dalin E."/>
            <person name="Tice H."/>
            <person name="Pitluck S."/>
            <person name="Thompson L.S."/>
            <person name="Brettin T."/>
            <person name="Bruce D."/>
            <person name="Detter J.C."/>
            <person name="Han C."/>
            <person name="Tapia R."/>
            <person name="Schmutz J."/>
            <person name="Larimer F."/>
            <person name="Land M."/>
            <person name="Hauser L."/>
            <person name="Kyrpides N."/>
            <person name="Mikhailova N."/>
            <person name="Bryant D.A."/>
            <person name="Hanada S."/>
            <person name="Tsukatani Y."/>
            <person name="Richardson P."/>
        </authorList>
    </citation>
    <scope>NUCLEOTIDE SEQUENCE [LARGE SCALE GENOMIC DNA]</scope>
    <source>
        <strain evidence="3">DSM 13941 / HLO8</strain>
    </source>
</reference>
<evidence type="ECO:0000256" key="1">
    <source>
        <dbReference type="SAM" id="Phobius"/>
    </source>
</evidence>
<dbReference type="OrthoDB" id="162791at2"/>
<dbReference type="STRING" id="383372.Rcas_2517"/>
<dbReference type="eggNOG" id="ENOG5030MIT">
    <property type="taxonomic scope" value="Bacteria"/>
</dbReference>
<keyword evidence="1" id="KW-1133">Transmembrane helix</keyword>
<feature type="transmembrane region" description="Helical" evidence="1">
    <location>
        <begin position="101"/>
        <end position="119"/>
    </location>
</feature>
<dbReference type="KEGG" id="rca:Rcas_2517"/>
<keyword evidence="3" id="KW-1185">Reference proteome</keyword>
<keyword evidence="1" id="KW-0472">Membrane</keyword>
<feature type="transmembrane region" description="Helical" evidence="1">
    <location>
        <begin position="12"/>
        <end position="32"/>
    </location>
</feature>
<sequence>MEHILRLHSNLLFTILVVFGILALWSLMLGLLRRPVGQWLLSGMAIGVLLVLAECILGILMIIQGLRPFRTEMHILYGIIALLTIPIAHSSARNREPRSQGLMYAFACMFVCVIALRAVEMARP</sequence>
<keyword evidence="1" id="KW-0812">Transmembrane</keyword>
<evidence type="ECO:0000313" key="3">
    <source>
        <dbReference type="Proteomes" id="UP000000263"/>
    </source>
</evidence>